<keyword evidence="6 9" id="KW-0378">Hydrolase</keyword>
<organism evidence="12 13">
    <name type="scientific">Linum trigynum</name>
    <dbReference type="NCBI Taxonomy" id="586398"/>
    <lineage>
        <taxon>Eukaryota</taxon>
        <taxon>Viridiplantae</taxon>
        <taxon>Streptophyta</taxon>
        <taxon>Embryophyta</taxon>
        <taxon>Tracheophyta</taxon>
        <taxon>Spermatophyta</taxon>
        <taxon>Magnoliopsida</taxon>
        <taxon>eudicotyledons</taxon>
        <taxon>Gunneridae</taxon>
        <taxon>Pentapetalae</taxon>
        <taxon>rosids</taxon>
        <taxon>fabids</taxon>
        <taxon>Malpighiales</taxon>
        <taxon>Linaceae</taxon>
        <taxon>Linum</taxon>
    </lineage>
</organism>
<name>A0AAV2GR14_9ROSI</name>
<dbReference type="EMBL" id="OZ034822">
    <property type="protein sequence ID" value="CAL1413190.1"/>
    <property type="molecule type" value="Genomic_DNA"/>
</dbReference>
<feature type="active site" evidence="8">
    <location>
        <position position="418"/>
    </location>
</feature>
<evidence type="ECO:0000256" key="8">
    <source>
        <dbReference type="PROSITE-ProRule" id="PRU10040"/>
    </source>
</evidence>
<dbReference type="Gene3D" id="1.20.140.40">
    <property type="entry name" value="Invertase/pectin methylesterase inhibitor family protein"/>
    <property type="match status" value="1"/>
</dbReference>
<dbReference type="EC" id="3.1.1.11" evidence="9"/>
<dbReference type="Gene3D" id="2.160.20.10">
    <property type="entry name" value="Single-stranded right-handed beta-helix, Pectin lyase-like"/>
    <property type="match status" value="1"/>
</dbReference>
<dbReference type="InterPro" id="IPR006501">
    <property type="entry name" value="Pectinesterase_inhib_dom"/>
</dbReference>
<keyword evidence="10" id="KW-0812">Transmembrane</keyword>
<comment type="pathway">
    <text evidence="2 9">Glycan metabolism; pectin degradation; 2-dehydro-3-deoxy-D-gluconate from pectin: step 1/5.</text>
</comment>
<evidence type="ECO:0000256" key="5">
    <source>
        <dbReference type="ARBA" id="ARBA00022512"/>
    </source>
</evidence>
<dbReference type="PANTHER" id="PTHR31707">
    <property type="entry name" value="PECTINESTERASE"/>
    <property type="match status" value="1"/>
</dbReference>
<comment type="similarity">
    <text evidence="3">In the N-terminal section; belongs to the PMEI family.</text>
</comment>
<evidence type="ECO:0000313" key="13">
    <source>
        <dbReference type="Proteomes" id="UP001497516"/>
    </source>
</evidence>
<evidence type="ECO:0000256" key="2">
    <source>
        <dbReference type="ARBA" id="ARBA00005184"/>
    </source>
</evidence>
<feature type="domain" description="Pectinesterase inhibitor" evidence="11">
    <location>
        <begin position="62"/>
        <end position="214"/>
    </location>
</feature>
<dbReference type="GO" id="GO:0045490">
    <property type="term" value="P:pectin catabolic process"/>
    <property type="evidence" value="ECO:0007669"/>
    <property type="project" value="UniProtKB-UniRule"/>
</dbReference>
<keyword evidence="5" id="KW-0134">Cell wall</keyword>
<dbReference type="InterPro" id="IPR012334">
    <property type="entry name" value="Pectin_lyas_fold"/>
</dbReference>
<evidence type="ECO:0000313" key="12">
    <source>
        <dbReference type="EMBL" id="CAL1413190.1"/>
    </source>
</evidence>
<comment type="catalytic activity">
    <reaction evidence="9">
        <text>[(1-&gt;4)-alpha-D-galacturonosyl methyl ester](n) + n H2O = [(1-&gt;4)-alpha-D-galacturonosyl](n) + n methanol + n H(+)</text>
        <dbReference type="Rhea" id="RHEA:22380"/>
        <dbReference type="Rhea" id="RHEA-COMP:14570"/>
        <dbReference type="Rhea" id="RHEA-COMP:14573"/>
        <dbReference type="ChEBI" id="CHEBI:15377"/>
        <dbReference type="ChEBI" id="CHEBI:15378"/>
        <dbReference type="ChEBI" id="CHEBI:17790"/>
        <dbReference type="ChEBI" id="CHEBI:140522"/>
        <dbReference type="ChEBI" id="CHEBI:140523"/>
        <dbReference type="EC" id="3.1.1.11"/>
    </reaction>
</comment>
<keyword evidence="7 9" id="KW-0063">Aspartyl esterase</keyword>
<dbReference type="InterPro" id="IPR000070">
    <property type="entry name" value="Pectinesterase_cat"/>
</dbReference>
<keyword evidence="13" id="KW-1185">Reference proteome</keyword>
<comment type="similarity">
    <text evidence="4">In the C-terminal section; belongs to the pectinesterase family.</text>
</comment>
<dbReference type="GO" id="GO:0004857">
    <property type="term" value="F:enzyme inhibitor activity"/>
    <property type="evidence" value="ECO:0007669"/>
    <property type="project" value="InterPro"/>
</dbReference>
<dbReference type="Pfam" id="PF01095">
    <property type="entry name" value="Pectinesterase"/>
    <property type="match status" value="1"/>
</dbReference>
<dbReference type="GO" id="GO:0030599">
    <property type="term" value="F:pectinesterase activity"/>
    <property type="evidence" value="ECO:0007669"/>
    <property type="project" value="UniProtKB-UniRule"/>
</dbReference>
<dbReference type="SUPFAM" id="SSF101148">
    <property type="entry name" value="Plant invertase/pectin methylesterase inhibitor"/>
    <property type="match status" value="1"/>
</dbReference>
<accession>A0AAV2GR14</accession>
<dbReference type="SMART" id="SM00856">
    <property type="entry name" value="PMEI"/>
    <property type="match status" value="1"/>
</dbReference>
<dbReference type="InterPro" id="IPR011050">
    <property type="entry name" value="Pectin_lyase_fold/virulence"/>
</dbReference>
<evidence type="ECO:0000256" key="4">
    <source>
        <dbReference type="ARBA" id="ARBA00007786"/>
    </source>
</evidence>
<evidence type="ECO:0000259" key="11">
    <source>
        <dbReference type="SMART" id="SM00856"/>
    </source>
</evidence>
<evidence type="ECO:0000256" key="6">
    <source>
        <dbReference type="ARBA" id="ARBA00022801"/>
    </source>
</evidence>
<evidence type="ECO:0000256" key="10">
    <source>
        <dbReference type="SAM" id="Phobius"/>
    </source>
</evidence>
<protein>
    <recommendedName>
        <fullName evidence="9">Pectinesterase</fullName>
        <ecNumber evidence="9">3.1.1.11</ecNumber>
    </recommendedName>
</protein>
<proteinExistence type="inferred from homology"/>
<dbReference type="FunFam" id="2.160.20.10:FF:000001">
    <property type="entry name" value="Pectinesterase"/>
    <property type="match status" value="1"/>
</dbReference>
<evidence type="ECO:0000256" key="1">
    <source>
        <dbReference type="ARBA" id="ARBA00004191"/>
    </source>
</evidence>
<evidence type="ECO:0000256" key="3">
    <source>
        <dbReference type="ARBA" id="ARBA00006027"/>
    </source>
</evidence>
<evidence type="ECO:0000256" key="9">
    <source>
        <dbReference type="RuleBase" id="RU000589"/>
    </source>
</evidence>
<dbReference type="Pfam" id="PF04043">
    <property type="entry name" value="PMEI"/>
    <property type="match status" value="1"/>
</dbReference>
<dbReference type="Proteomes" id="UP001497516">
    <property type="component" value="Chromosome 9"/>
</dbReference>
<dbReference type="NCBIfam" id="TIGR01614">
    <property type="entry name" value="PME_inhib"/>
    <property type="match status" value="1"/>
</dbReference>
<comment type="subcellular location">
    <subcellularLocation>
        <location evidence="1">Secreted</location>
        <location evidence="1">Cell wall</location>
    </subcellularLocation>
</comment>
<dbReference type="CDD" id="cd15798">
    <property type="entry name" value="PMEI-like_3"/>
    <property type="match status" value="1"/>
</dbReference>
<keyword evidence="10" id="KW-1133">Transmembrane helix</keyword>
<dbReference type="GO" id="GO:0042545">
    <property type="term" value="P:cell wall modification"/>
    <property type="evidence" value="ECO:0007669"/>
    <property type="project" value="UniProtKB-UniRule"/>
</dbReference>
<gene>
    <name evidence="12" type="ORF">LTRI10_LOCUS52440</name>
</gene>
<keyword evidence="5" id="KW-0964">Secreted</keyword>
<dbReference type="PROSITE" id="PS00503">
    <property type="entry name" value="PECTINESTERASE_2"/>
    <property type="match status" value="1"/>
</dbReference>
<dbReference type="SUPFAM" id="SSF51126">
    <property type="entry name" value="Pectin lyase-like"/>
    <property type="match status" value="1"/>
</dbReference>
<dbReference type="InterPro" id="IPR035513">
    <property type="entry name" value="Invertase/methylesterase_inhib"/>
</dbReference>
<keyword evidence="10" id="KW-0472">Membrane</keyword>
<dbReference type="InterPro" id="IPR033131">
    <property type="entry name" value="Pectinesterase_Asp_AS"/>
</dbReference>
<dbReference type="AlphaFoldDB" id="A0AAV2GR14"/>
<reference evidence="12 13" key="1">
    <citation type="submission" date="2024-04" db="EMBL/GenBank/DDBJ databases">
        <authorList>
            <person name="Fracassetti M."/>
        </authorList>
    </citation>
    <scope>NUCLEOTIDE SEQUENCE [LARGE SCALE GENOMIC DNA]</scope>
</reference>
<evidence type="ECO:0000256" key="7">
    <source>
        <dbReference type="ARBA" id="ARBA00023085"/>
    </source>
</evidence>
<sequence length="581" mass="63765">MGDENNNKRKIITKKMVITAFSSILLVAMGFFAGVAYSNNNSSKETDISTTSRVDSAAPAGPVPQVIQDLCAPSLIKDFCQSEMMKYGGTMTDPKELVKLSVQLVSNSLQLALKDAEPLKATTTEPMAKRALEICDIKINTAMGDLNRSVTEIDKFEPATSEKQIDNLKTWIEATLTFQEVCIDAFSNITGPDGHKMRMILQLSGMAACNSMAVIEGWTKLLEKTNPVPGAAHRRLLGGGASNKNDFPEWVSPTQRKLLQAAPSNIKPDIVVAQDGSGQFKTVNEAIKSIGPNYKTPFVIYIKTGVYNEQVIVPNALSGIVFIGDGPTKTKITGNKNYKEGYHTQDTPTVAIMAPGFMAKDMGFENTAGPEGFQAVAFLSQSDFSVYYNCQFDGYQDTLCPLAYRQFYRDCVISGTIDFIFGVARTVIQGCTIVVRKPMDNQQNVVTAEGRQDPNGVSAIVIINSHITADPAYLPVKNQFPTYLGRPWKNFSRTVIMHTVIDDIITPAGWVPWDVRWGLDTLYYAEFENTGPGANTQGRVTWPGIKHITPQQAQQFTPVKFYAEGDSWIKDANVPYTAGMS</sequence>
<feature type="transmembrane region" description="Helical" evidence="10">
    <location>
        <begin position="16"/>
        <end position="37"/>
    </location>
</feature>